<keyword evidence="4" id="KW-0547">Nucleotide-binding</keyword>
<dbReference type="PANTHER" id="PTHR33463:SF218">
    <property type="entry name" value="DISEASE RESISTANCE PROTEIN RPS2-LIKE"/>
    <property type="match status" value="1"/>
</dbReference>
<proteinExistence type="inferred from homology"/>
<dbReference type="Gramene" id="PHT95922">
    <property type="protein sequence ID" value="PHT95922"/>
    <property type="gene ID" value="T459_03804"/>
</dbReference>
<dbReference type="SUPFAM" id="SSF52540">
    <property type="entry name" value="P-loop containing nucleoside triphosphate hydrolases"/>
    <property type="match status" value="1"/>
</dbReference>
<evidence type="ECO:0000256" key="1">
    <source>
        <dbReference type="ARBA" id="ARBA00008894"/>
    </source>
</evidence>
<keyword evidence="8" id="KW-1185">Reference proteome</keyword>
<keyword evidence="2" id="KW-0433">Leucine-rich repeat</keyword>
<comment type="similarity">
    <text evidence="1">Belongs to the disease resistance NB-LRR family.</text>
</comment>
<dbReference type="STRING" id="4072.A0A2G3ANW0"/>
<dbReference type="InterPro" id="IPR027417">
    <property type="entry name" value="P-loop_NTPase"/>
</dbReference>
<comment type="caution">
    <text evidence="7">The sequence shown here is derived from an EMBL/GenBank/DDBJ whole genome shotgun (WGS) entry which is preliminary data.</text>
</comment>
<gene>
    <name evidence="7" type="ORF">T459_03804</name>
</gene>
<dbReference type="Gene3D" id="1.10.8.430">
    <property type="entry name" value="Helical domain of apoptotic protease-activating factors"/>
    <property type="match status" value="1"/>
</dbReference>
<dbReference type="GO" id="GO:0006952">
    <property type="term" value="P:defense response"/>
    <property type="evidence" value="ECO:0007669"/>
    <property type="project" value="UniProtKB-KW"/>
</dbReference>
<evidence type="ECO:0000256" key="6">
    <source>
        <dbReference type="ARBA" id="ARBA00022840"/>
    </source>
</evidence>
<dbReference type="Gene3D" id="1.10.10.10">
    <property type="entry name" value="Winged helix-like DNA-binding domain superfamily/Winged helix DNA-binding domain"/>
    <property type="match status" value="1"/>
</dbReference>
<dbReference type="InterPro" id="IPR036388">
    <property type="entry name" value="WH-like_DNA-bd_sf"/>
</dbReference>
<dbReference type="Gene3D" id="3.80.10.10">
    <property type="entry name" value="Ribonuclease Inhibitor"/>
    <property type="match status" value="1"/>
</dbReference>
<dbReference type="InterPro" id="IPR032675">
    <property type="entry name" value="LRR_dom_sf"/>
</dbReference>
<keyword evidence="3" id="KW-0677">Repeat</keyword>
<dbReference type="AlphaFoldDB" id="A0A2G3ANW0"/>
<evidence type="ECO:0000313" key="7">
    <source>
        <dbReference type="EMBL" id="PHT95922.1"/>
    </source>
</evidence>
<evidence type="ECO:0000256" key="2">
    <source>
        <dbReference type="ARBA" id="ARBA00022614"/>
    </source>
</evidence>
<dbReference type="InterPro" id="IPR050905">
    <property type="entry name" value="Plant_NBS-LRR"/>
</dbReference>
<accession>A0A2G3ANW0</accession>
<dbReference type="GO" id="GO:0005524">
    <property type="term" value="F:ATP binding"/>
    <property type="evidence" value="ECO:0007669"/>
    <property type="project" value="UniProtKB-KW"/>
</dbReference>
<dbReference type="Proteomes" id="UP000222542">
    <property type="component" value="Unassembled WGS sequence"/>
</dbReference>
<dbReference type="OMA" id="NDANEWK"/>
<dbReference type="FunFam" id="1.10.10.10:FF:000322">
    <property type="entry name" value="Probable disease resistance protein At1g63360"/>
    <property type="match status" value="1"/>
</dbReference>
<evidence type="ECO:0000256" key="4">
    <source>
        <dbReference type="ARBA" id="ARBA00022741"/>
    </source>
</evidence>
<dbReference type="PANTHER" id="PTHR33463">
    <property type="entry name" value="NB-ARC DOMAIN-CONTAINING PROTEIN-RELATED"/>
    <property type="match status" value="1"/>
</dbReference>
<evidence type="ECO:0000256" key="5">
    <source>
        <dbReference type="ARBA" id="ARBA00022821"/>
    </source>
</evidence>
<reference evidence="7 8" key="1">
    <citation type="journal article" date="2014" name="Nat. Genet.">
        <title>Genome sequence of the hot pepper provides insights into the evolution of pungency in Capsicum species.</title>
        <authorList>
            <person name="Kim S."/>
            <person name="Park M."/>
            <person name="Yeom S.I."/>
            <person name="Kim Y.M."/>
            <person name="Lee J.M."/>
            <person name="Lee H.A."/>
            <person name="Seo E."/>
            <person name="Choi J."/>
            <person name="Cheong K."/>
            <person name="Kim K.T."/>
            <person name="Jung K."/>
            <person name="Lee G.W."/>
            <person name="Oh S.K."/>
            <person name="Bae C."/>
            <person name="Kim S.B."/>
            <person name="Lee H.Y."/>
            <person name="Kim S.Y."/>
            <person name="Kim M.S."/>
            <person name="Kang B.C."/>
            <person name="Jo Y.D."/>
            <person name="Yang H.B."/>
            <person name="Jeong H.J."/>
            <person name="Kang W.H."/>
            <person name="Kwon J.K."/>
            <person name="Shin C."/>
            <person name="Lim J.Y."/>
            <person name="Park J.H."/>
            <person name="Huh J.H."/>
            <person name="Kim J.S."/>
            <person name="Kim B.D."/>
            <person name="Cohen O."/>
            <person name="Paran I."/>
            <person name="Suh M.C."/>
            <person name="Lee S.B."/>
            <person name="Kim Y.K."/>
            <person name="Shin Y."/>
            <person name="Noh S.J."/>
            <person name="Park J."/>
            <person name="Seo Y.S."/>
            <person name="Kwon S.Y."/>
            <person name="Kim H.A."/>
            <person name="Park J.M."/>
            <person name="Kim H.J."/>
            <person name="Choi S.B."/>
            <person name="Bosland P.W."/>
            <person name="Reeves G."/>
            <person name="Jo S.H."/>
            <person name="Lee B.W."/>
            <person name="Cho H.T."/>
            <person name="Choi H.S."/>
            <person name="Lee M.S."/>
            <person name="Yu Y."/>
            <person name="Do Choi Y."/>
            <person name="Park B.S."/>
            <person name="van Deynze A."/>
            <person name="Ashrafi H."/>
            <person name="Hill T."/>
            <person name="Kim W.T."/>
            <person name="Pai H.S."/>
            <person name="Ahn H.K."/>
            <person name="Yeam I."/>
            <person name="Giovannoni J.J."/>
            <person name="Rose J.K."/>
            <person name="Sorensen I."/>
            <person name="Lee S.J."/>
            <person name="Kim R.W."/>
            <person name="Choi I.Y."/>
            <person name="Choi B.S."/>
            <person name="Lim J.S."/>
            <person name="Lee Y.H."/>
            <person name="Choi D."/>
        </authorList>
    </citation>
    <scope>NUCLEOTIDE SEQUENCE [LARGE SCALE GENOMIC DNA]</scope>
    <source>
        <strain evidence="8">cv. CM334</strain>
    </source>
</reference>
<dbReference type="GO" id="GO:0043531">
    <property type="term" value="F:ADP binding"/>
    <property type="evidence" value="ECO:0007669"/>
    <property type="project" value="InterPro"/>
</dbReference>
<protein>
    <submittedName>
        <fullName evidence="7">Uncharacterized protein</fullName>
    </submittedName>
</protein>
<dbReference type="InterPro" id="IPR042197">
    <property type="entry name" value="Apaf_helical"/>
</dbReference>
<sequence>MRVTTMKKDESWQLFVKNVGDVANLAYIQPLAKEIARECGGLPLGITVIGTSMRGKTRVEVWKYALDSLRRSEPNNKNVKDKVYTVIKWSYDSSESRDIRSCFLYCSLYPASIKIDDLLHYWWAEGILGEHDTYEQAYNRGITLIENLKDACLLEADKMEIVDCVKMHDVVRDVARWIASTIGDEHTFVFQDGIGLTEISRIKLLTSVKRISFISNEIECLPDCFPKCPDTKSLLLQDNEPLDKIPHKFFLVFPSLRVLNLSETSIRELASFINSLCQQRSLILQSFFKLTELPPVANLHILQVLDCEYTKLRCLPQGMENLTNLRLLNMLVPDLKSIGKGFFIKFPSIEMLNMSHG</sequence>
<dbReference type="EMBL" id="AYRZ02000001">
    <property type="protein sequence ID" value="PHT95922.1"/>
    <property type="molecule type" value="Genomic_DNA"/>
</dbReference>
<evidence type="ECO:0000256" key="3">
    <source>
        <dbReference type="ARBA" id="ARBA00022737"/>
    </source>
</evidence>
<organism evidence="7 8">
    <name type="scientific">Capsicum annuum</name>
    <name type="common">Capsicum pepper</name>
    <dbReference type="NCBI Taxonomy" id="4072"/>
    <lineage>
        <taxon>Eukaryota</taxon>
        <taxon>Viridiplantae</taxon>
        <taxon>Streptophyta</taxon>
        <taxon>Embryophyta</taxon>
        <taxon>Tracheophyta</taxon>
        <taxon>Spermatophyta</taxon>
        <taxon>Magnoliopsida</taxon>
        <taxon>eudicotyledons</taxon>
        <taxon>Gunneridae</taxon>
        <taxon>Pentapetalae</taxon>
        <taxon>asterids</taxon>
        <taxon>lamiids</taxon>
        <taxon>Solanales</taxon>
        <taxon>Solanaceae</taxon>
        <taxon>Solanoideae</taxon>
        <taxon>Capsiceae</taxon>
        <taxon>Capsicum</taxon>
    </lineage>
</organism>
<keyword evidence="5" id="KW-0611">Plant defense</keyword>
<evidence type="ECO:0000313" key="8">
    <source>
        <dbReference type="Proteomes" id="UP000222542"/>
    </source>
</evidence>
<reference evidence="7 8" key="2">
    <citation type="journal article" date="2017" name="Genome Biol.">
        <title>New reference genome sequences of hot pepper reveal the massive evolution of plant disease-resistance genes by retroduplication.</title>
        <authorList>
            <person name="Kim S."/>
            <person name="Park J."/>
            <person name="Yeom S.I."/>
            <person name="Kim Y.M."/>
            <person name="Seo E."/>
            <person name="Kim K.T."/>
            <person name="Kim M.S."/>
            <person name="Lee J.M."/>
            <person name="Cheong K."/>
            <person name="Shin H.S."/>
            <person name="Kim S.B."/>
            <person name="Han K."/>
            <person name="Lee J."/>
            <person name="Park M."/>
            <person name="Lee H.A."/>
            <person name="Lee H.Y."/>
            <person name="Lee Y."/>
            <person name="Oh S."/>
            <person name="Lee J.H."/>
            <person name="Choi E."/>
            <person name="Choi E."/>
            <person name="Lee S.E."/>
            <person name="Jeon J."/>
            <person name="Kim H."/>
            <person name="Choi G."/>
            <person name="Song H."/>
            <person name="Lee J."/>
            <person name="Lee S.C."/>
            <person name="Kwon J.K."/>
            <person name="Lee H.Y."/>
            <person name="Koo N."/>
            <person name="Hong Y."/>
            <person name="Kim R.W."/>
            <person name="Kang W.H."/>
            <person name="Huh J.H."/>
            <person name="Kang B.C."/>
            <person name="Yang T.J."/>
            <person name="Lee Y.H."/>
            <person name="Bennetzen J.L."/>
            <person name="Choi D."/>
        </authorList>
    </citation>
    <scope>NUCLEOTIDE SEQUENCE [LARGE SCALE GENOMIC DNA]</scope>
    <source>
        <strain evidence="8">cv. CM334</strain>
    </source>
</reference>
<name>A0A2G3ANW0_CAPAN</name>
<keyword evidence="6" id="KW-0067">ATP-binding</keyword>
<dbReference type="SUPFAM" id="SSF52058">
    <property type="entry name" value="L domain-like"/>
    <property type="match status" value="1"/>
</dbReference>
<dbReference type="FunFam" id="1.10.8.430:FF:000003">
    <property type="entry name" value="Probable disease resistance protein At5g66910"/>
    <property type="match status" value="1"/>
</dbReference>